<keyword evidence="1" id="KW-1133">Transmembrane helix</keyword>
<evidence type="ECO:0000313" key="3">
    <source>
        <dbReference type="Proteomes" id="UP000321118"/>
    </source>
</evidence>
<feature type="transmembrane region" description="Helical" evidence="1">
    <location>
        <begin position="380"/>
        <end position="404"/>
    </location>
</feature>
<sequence>MSATGPRTGGTPVVDRRRRRTLSDEPTPTFFTSALDGAPRWVAGILSALQAALLSFLVLTLPAVAAYVATSADPSNSGVGWFRSVGVGSSLWLLGHGVPAHVGPVVVSLVPLGVTLLALFVCYASARRSGLATWSAYAAGVGTYTLVTILLALVTGAAGADLVRAFAGGAVVSALGLGAGLLARPEAPALRALTRPLWSRCPAPVRAGATGAVLASALLVLLAALVTALWIVAGRATISDVVGGLGLDLVGGVVLAVAELAYLPNLVVWALAWLTGAGFAVGEGTHFAPDDVVGGALPAVPMLGALPSADVVGPATSLVPLVLVVVGTLVGLDVHRRLVPRHWWDSALACVAAALGTAVAVTLLVTLASGGIGPDRLADIGAQGGVVGLLAGAGVLVGSLLVALPGDALLRAELGRGLRAMVRRGAS</sequence>
<dbReference type="RefSeq" id="WP_146928016.1">
    <property type="nucleotide sequence ID" value="NZ_BJUB01000008.1"/>
</dbReference>
<feature type="transmembrane region" description="Helical" evidence="1">
    <location>
        <begin position="105"/>
        <end position="124"/>
    </location>
</feature>
<keyword evidence="1" id="KW-0472">Membrane</keyword>
<evidence type="ECO:0000313" key="2">
    <source>
        <dbReference type="EMBL" id="GEK22264.1"/>
    </source>
</evidence>
<accession>A0A510V5W5</accession>
<comment type="caution">
    <text evidence="2">The sequence shown here is derived from an EMBL/GenBank/DDBJ whole genome shotgun (WGS) entry which is preliminary data.</text>
</comment>
<feature type="transmembrane region" description="Helical" evidence="1">
    <location>
        <begin position="311"/>
        <end position="334"/>
    </location>
</feature>
<evidence type="ECO:0000256" key="1">
    <source>
        <dbReference type="SAM" id="Phobius"/>
    </source>
</evidence>
<dbReference type="Pfam" id="PF19877">
    <property type="entry name" value="DUF6350"/>
    <property type="match status" value="1"/>
</dbReference>
<feature type="transmembrane region" description="Helical" evidence="1">
    <location>
        <begin position="204"/>
        <end position="232"/>
    </location>
</feature>
<keyword evidence="1" id="KW-0812">Transmembrane</keyword>
<gene>
    <name evidence="2" type="ORF">CXY01_27840</name>
</gene>
<reference evidence="2 3" key="1">
    <citation type="submission" date="2019-07" db="EMBL/GenBank/DDBJ databases">
        <title>Whole genome shotgun sequence of Cellulomonas xylanilytica NBRC 101102.</title>
        <authorList>
            <person name="Hosoyama A."/>
            <person name="Uohara A."/>
            <person name="Ohji S."/>
            <person name="Ichikawa N."/>
        </authorList>
    </citation>
    <scope>NUCLEOTIDE SEQUENCE [LARGE SCALE GENOMIC DNA]</scope>
    <source>
        <strain evidence="2 3">NBRC 101102</strain>
    </source>
</reference>
<dbReference type="AlphaFoldDB" id="A0A510V5W5"/>
<dbReference type="OrthoDB" id="3742900at2"/>
<name>A0A510V5W5_9CELL</name>
<feature type="transmembrane region" description="Helical" evidence="1">
    <location>
        <begin position="238"/>
        <end position="258"/>
    </location>
</feature>
<feature type="transmembrane region" description="Helical" evidence="1">
    <location>
        <begin position="136"/>
        <end position="159"/>
    </location>
</feature>
<dbReference type="InterPro" id="IPR045931">
    <property type="entry name" value="DUF6350"/>
</dbReference>
<dbReference type="Proteomes" id="UP000321118">
    <property type="component" value="Unassembled WGS sequence"/>
</dbReference>
<feature type="transmembrane region" description="Helical" evidence="1">
    <location>
        <begin position="346"/>
        <end position="368"/>
    </location>
</feature>
<organism evidence="2 3">
    <name type="scientific">Cellulomonas xylanilytica</name>
    <dbReference type="NCBI Taxonomy" id="233583"/>
    <lineage>
        <taxon>Bacteria</taxon>
        <taxon>Bacillati</taxon>
        <taxon>Actinomycetota</taxon>
        <taxon>Actinomycetes</taxon>
        <taxon>Micrococcales</taxon>
        <taxon>Cellulomonadaceae</taxon>
        <taxon>Cellulomonas</taxon>
    </lineage>
</organism>
<dbReference type="EMBL" id="BJUB01000008">
    <property type="protein sequence ID" value="GEK22264.1"/>
    <property type="molecule type" value="Genomic_DNA"/>
</dbReference>
<proteinExistence type="predicted"/>
<feature type="transmembrane region" description="Helical" evidence="1">
    <location>
        <begin position="41"/>
        <end position="69"/>
    </location>
</feature>
<protein>
    <submittedName>
        <fullName evidence="2">Uncharacterized protein</fullName>
    </submittedName>
</protein>
<keyword evidence="3" id="KW-1185">Reference proteome</keyword>